<name>A0ABQ2CXN1_9DEIO</name>
<dbReference type="InterPro" id="IPR023198">
    <property type="entry name" value="PGP-like_dom2"/>
</dbReference>
<keyword evidence="2" id="KW-1185">Reference proteome</keyword>
<dbReference type="Gene3D" id="3.40.50.1000">
    <property type="entry name" value="HAD superfamily/HAD-like"/>
    <property type="match status" value="1"/>
</dbReference>
<dbReference type="EMBL" id="BMOD01000004">
    <property type="protein sequence ID" value="GGJ30904.1"/>
    <property type="molecule type" value="Genomic_DNA"/>
</dbReference>
<dbReference type="NCBIfam" id="TIGR01549">
    <property type="entry name" value="HAD-SF-IA-v1"/>
    <property type="match status" value="1"/>
</dbReference>
<dbReference type="PANTHER" id="PTHR43434:SF1">
    <property type="entry name" value="PHOSPHOGLYCOLATE PHOSPHATASE"/>
    <property type="match status" value="1"/>
</dbReference>
<dbReference type="Proteomes" id="UP000632222">
    <property type="component" value="Unassembled WGS sequence"/>
</dbReference>
<evidence type="ECO:0000313" key="2">
    <source>
        <dbReference type="Proteomes" id="UP000632222"/>
    </source>
</evidence>
<proteinExistence type="predicted"/>
<dbReference type="Pfam" id="PF13419">
    <property type="entry name" value="HAD_2"/>
    <property type="match status" value="1"/>
</dbReference>
<sequence>MRSAIVFDLDGTLIDSARDITVAFQQACVNAGHAAPEEEHVRALIGRPLREMFHTFLPDADMDALIAAYRAYYDENCTVYTRFYPGVLETLTILKGRGYSLAVATTKYPRVARLVSEKLGLTPYLDHIQGTEGFAHKPEPDVIFAALETLQAPGLWMVGDTTADVLAGKAAGLKTYAVTWGTHSKDILETVHPDVIADSLDALLDLCP</sequence>
<dbReference type="InterPro" id="IPR050155">
    <property type="entry name" value="HAD-like_hydrolase_sf"/>
</dbReference>
<gene>
    <name evidence="1" type="primary">gph</name>
    <name evidence="1" type="ORF">GCM10008938_16180</name>
</gene>
<protein>
    <submittedName>
        <fullName evidence="1">Phosphoglycolate phosphatase</fullName>
    </submittedName>
</protein>
<dbReference type="InterPro" id="IPR006439">
    <property type="entry name" value="HAD-SF_hydro_IA"/>
</dbReference>
<dbReference type="SUPFAM" id="SSF56784">
    <property type="entry name" value="HAD-like"/>
    <property type="match status" value="1"/>
</dbReference>
<dbReference type="Gene3D" id="1.10.150.240">
    <property type="entry name" value="Putative phosphatase, domain 2"/>
    <property type="match status" value="1"/>
</dbReference>
<comment type="caution">
    <text evidence="1">The sequence shown here is derived from an EMBL/GenBank/DDBJ whole genome shotgun (WGS) entry which is preliminary data.</text>
</comment>
<dbReference type="SFLD" id="SFLDG01129">
    <property type="entry name" value="C1.5:_HAD__Beta-PGM__Phosphata"/>
    <property type="match status" value="1"/>
</dbReference>
<dbReference type="InterPro" id="IPR041492">
    <property type="entry name" value="HAD_2"/>
</dbReference>
<evidence type="ECO:0000313" key="1">
    <source>
        <dbReference type="EMBL" id="GGJ30904.1"/>
    </source>
</evidence>
<dbReference type="InterPro" id="IPR036412">
    <property type="entry name" value="HAD-like_sf"/>
</dbReference>
<accession>A0ABQ2CXN1</accession>
<dbReference type="RefSeq" id="WP_189002171.1">
    <property type="nucleotide sequence ID" value="NZ_BMOD01000004.1"/>
</dbReference>
<dbReference type="SFLD" id="SFLDS00003">
    <property type="entry name" value="Haloacid_Dehalogenase"/>
    <property type="match status" value="1"/>
</dbReference>
<dbReference type="InterPro" id="IPR023214">
    <property type="entry name" value="HAD_sf"/>
</dbReference>
<dbReference type="SFLD" id="SFLDG01135">
    <property type="entry name" value="C1.5.6:_HAD__Beta-PGM__Phospha"/>
    <property type="match status" value="1"/>
</dbReference>
<reference evidence="2" key="1">
    <citation type="journal article" date="2019" name="Int. J. Syst. Evol. Microbiol.">
        <title>The Global Catalogue of Microorganisms (GCM) 10K type strain sequencing project: providing services to taxonomists for standard genome sequencing and annotation.</title>
        <authorList>
            <consortium name="The Broad Institute Genomics Platform"/>
            <consortium name="The Broad Institute Genome Sequencing Center for Infectious Disease"/>
            <person name="Wu L."/>
            <person name="Ma J."/>
        </authorList>
    </citation>
    <scope>NUCLEOTIDE SEQUENCE [LARGE SCALE GENOMIC DNA]</scope>
    <source>
        <strain evidence="2">JCM 14370</strain>
    </source>
</reference>
<dbReference type="PANTHER" id="PTHR43434">
    <property type="entry name" value="PHOSPHOGLYCOLATE PHOSPHATASE"/>
    <property type="match status" value="1"/>
</dbReference>
<organism evidence="1 2">
    <name type="scientific">Deinococcus roseus</name>
    <dbReference type="NCBI Taxonomy" id="392414"/>
    <lineage>
        <taxon>Bacteria</taxon>
        <taxon>Thermotogati</taxon>
        <taxon>Deinococcota</taxon>
        <taxon>Deinococci</taxon>
        <taxon>Deinococcales</taxon>
        <taxon>Deinococcaceae</taxon>
        <taxon>Deinococcus</taxon>
    </lineage>
</organism>